<dbReference type="PANTHER" id="PTHR18964">
    <property type="entry name" value="ROK (REPRESSOR, ORF, KINASE) FAMILY"/>
    <property type="match status" value="1"/>
</dbReference>
<keyword evidence="5" id="KW-1185">Reference proteome</keyword>
<dbReference type="SUPFAM" id="SSF53067">
    <property type="entry name" value="Actin-like ATPase domain"/>
    <property type="match status" value="1"/>
</dbReference>
<evidence type="ECO:0000256" key="3">
    <source>
        <dbReference type="ARBA" id="ARBA00022629"/>
    </source>
</evidence>
<evidence type="ECO:0000313" key="5">
    <source>
        <dbReference type="Proteomes" id="UP000609346"/>
    </source>
</evidence>
<gene>
    <name evidence="4" type="ORF">H8B09_11035</name>
</gene>
<dbReference type="InterPro" id="IPR043129">
    <property type="entry name" value="ATPase_NBD"/>
</dbReference>
<dbReference type="Pfam" id="PF00480">
    <property type="entry name" value="ROK"/>
    <property type="match status" value="1"/>
</dbReference>
<accession>A0ABR8MXR2</accession>
<sequence length="342" mass="37503">MNPHTHNTLQVKKMNVELVKNTLKAQGTGTKASIANLTKLSVATCGTILNELVASNEVIEMETEGPSGGRPAKQYKYNADFGCVICLLIKTEGGILSIHTSSVNLLGETLREAVHALDRIDIGIIDQHIDALMNESSNVQAIGIGIPGVVHRGVIGVCDVPELVNQPLGPYLEDKYELSVTIENDMNMTVYGFYHELNIEEDKTFAVVTFPRNHFPGAGFIVDGRILSGNTKFGGEVSFLPFGITREEQLRQLHTEEGFIRLASHTLSSIIAIINPVTIAITGDLPQASQLDELYQHCLKDIPEVHMPQLIVKNDTNREYMTGLATATLESLTYQLQIIAKR</sequence>
<evidence type="ECO:0000313" key="4">
    <source>
        <dbReference type="EMBL" id="MBD3919289.1"/>
    </source>
</evidence>
<reference evidence="4 5" key="1">
    <citation type="submission" date="2020-09" db="EMBL/GenBank/DDBJ databases">
        <title>Paenibacillus sp. strain PR3 16S rRNA gene Genome sequencing and assembly.</title>
        <authorList>
            <person name="Kim J."/>
        </authorList>
    </citation>
    <scope>NUCLEOTIDE SEQUENCE [LARGE SCALE GENOMIC DNA]</scope>
    <source>
        <strain evidence="4 5">PR3</strain>
    </source>
</reference>
<dbReference type="InterPro" id="IPR036390">
    <property type="entry name" value="WH_DNA-bd_sf"/>
</dbReference>
<dbReference type="CDD" id="cd23763">
    <property type="entry name" value="ASKHA_ATPase_ROK"/>
    <property type="match status" value="1"/>
</dbReference>
<dbReference type="Proteomes" id="UP000609346">
    <property type="component" value="Unassembled WGS sequence"/>
</dbReference>
<comment type="similarity">
    <text evidence="2">Belongs to the ROK (NagC/XylR) family.</text>
</comment>
<name>A0ABR8MXR2_9BACL</name>
<comment type="function">
    <text evidence="1">Transcriptional repressor of xylose-utilizing enzymes.</text>
</comment>
<dbReference type="PANTHER" id="PTHR18964:SF149">
    <property type="entry name" value="BIFUNCTIONAL UDP-N-ACETYLGLUCOSAMINE 2-EPIMERASE_N-ACETYLMANNOSAMINE KINASE"/>
    <property type="match status" value="1"/>
</dbReference>
<dbReference type="Gene3D" id="1.10.10.10">
    <property type="entry name" value="Winged helix-like DNA-binding domain superfamily/Winged helix DNA-binding domain"/>
    <property type="match status" value="1"/>
</dbReference>
<dbReference type="InterPro" id="IPR000600">
    <property type="entry name" value="ROK"/>
</dbReference>
<dbReference type="SUPFAM" id="SSF46785">
    <property type="entry name" value="Winged helix' DNA-binding domain"/>
    <property type="match status" value="1"/>
</dbReference>
<dbReference type="InterPro" id="IPR036388">
    <property type="entry name" value="WH-like_DNA-bd_sf"/>
</dbReference>
<keyword evidence="3" id="KW-0859">Xylose metabolism</keyword>
<dbReference type="Gene3D" id="3.30.420.40">
    <property type="match status" value="2"/>
</dbReference>
<comment type="caution">
    <text evidence="4">The sequence shown here is derived from an EMBL/GenBank/DDBJ whole genome shotgun (WGS) entry which is preliminary data.</text>
</comment>
<proteinExistence type="inferred from homology"/>
<dbReference type="EMBL" id="JACXZA010000002">
    <property type="protein sequence ID" value="MBD3919289.1"/>
    <property type="molecule type" value="Genomic_DNA"/>
</dbReference>
<evidence type="ECO:0000256" key="2">
    <source>
        <dbReference type="ARBA" id="ARBA00006479"/>
    </source>
</evidence>
<keyword evidence="3" id="KW-0119">Carbohydrate metabolism</keyword>
<evidence type="ECO:0000256" key="1">
    <source>
        <dbReference type="ARBA" id="ARBA00002486"/>
    </source>
</evidence>
<dbReference type="RefSeq" id="WP_191203545.1">
    <property type="nucleotide sequence ID" value="NZ_JACXZA010000002.1"/>
</dbReference>
<organism evidence="4 5">
    <name type="scientific">Paenibacillus terricola</name>
    <dbReference type="NCBI Taxonomy" id="2763503"/>
    <lineage>
        <taxon>Bacteria</taxon>
        <taxon>Bacillati</taxon>
        <taxon>Bacillota</taxon>
        <taxon>Bacilli</taxon>
        <taxon>Bacillales</taxon>
        <taxon>Paenibacillaceae</taxon>
        <taxon>Paenibacillus</taxon>
    </lineage>
</organism>
<protein>
    <submittedName>
        <fullName evidence="4">ROK family protein</fullName>
    </submittedName>
</protein>